<reference evidence="11 12" key="1">
    <citation type="submission" date="2019-11" db="EMBL/GenBank/DDBJ databases">
        <title>Comparative genomics of hydrocarbon-degrading Desulfosarcina strains.</title>
        <authorList>
            <person name="Watanabe M."/>
            <person name="Kojima H."/>
            <person name="Fukui M."/>
        </authorList>
    </citation>
    <scope>NUCLEOTIDE SEQUENCE [LARGE SCALE GENOMIC DNA]</scope>
    <source>
        <strain evidence="12">oXyS1</strain>
    </source>
</reference>
<dbReference type="RefSeq" id="WP_162458956.1">
    <property type="nucleotide sequence ID" value="NZ_AP021879.1"/>
</dbReference>
<proteinExistence type="predicted"/>
<evidence type="ECO:0000256" key="1">
    <source>
        <dbReference type="ARBA" id="ARBA00001947"/>
    </source>
</evidence>
<dbReference type="Gene3D" id="2.70.70.10">
    <property type="entry name" value="Glucose Permease (Domain IIA)"/>
    <property type="match status" value="1"/>
</dbReference>
<dbReference type="Gene3D" id="3.10.450.350">
    <property type="match status" value="1"/>
</dbReference>
<name>A0A5K8AB44_9BACT</name>
<evidence type="ECO:0000256" key="6">
    <source>
        <dbReference type="ARBA" id="ARBA00022833"/>
    </source>
</evidence>
<evidence type="ECO:0000256" key="4">
    <source>
        <dbReference type="ARBA" id="ARBA00022723"/>
    </source>
</evidence>
<keyword evidence="7" id="KW-0482">Metalloprotease</keyword>
<dbReference type="EMBL" id="AP021879">
    <property type="protein sequence ID" value="BBO89933.1"/>
    <property type="molecule type" value="Genomic_DNA"/>
</dbReference>
<protein>
    <submittedName>
        <fullName evidence="11">Peptidase M24</fullName>
    </submittedName>
</protein>
<evidence type="ECO:0000256" key="7">
    <source>
        <dbReference type="ARBA" id="ARBA00023049"/>
    </source>
</evidence>
<gene>
    <name evidence="11" type="ORF">DSCOOX_31130</name>
</gene>
<dbReference type="SUPFAM" id="SSF51261">
    <property type="entry name" value="Duplicated hybrid motif"/>
    <property type="match status" value="1"/>
</dbReference>
<evidence type="ECO:0000256" key="3">
    <source>
        <dbReference type="ARBA" id="ARBA00022670"/>
    </source>
</evidence>
<sequence>MQWKLNLLAGLFCAVLLGMFLFLSPMTAATSGIQDDPLVPQPPAMETAPVQPPVQLEVPGLNIVKGVIENRTLYEALTACDIPPSDVLALSRSFKPVFDFRCSRPKDAYQACIDDRNQIQKFLYKTGPLDEYEAIKKDDGGYRVHKREIAMDTKVVSTVFTIETSLYQAVADSGETQLMAGMIADIFAWDIDFYLYPRKNDRIAVVYERCVKDGQLIKYGRILAARYEGERKNFSAFLFNDGQFDGYFDENGQPLKKMFLRTPVKFGKMTSAYSIRRFHPISKRYKAHTGIDYGAPTGTAIFATANGRVTFSGWKSGYGKLLIIKHPNGYQTYYGHCSRLLKKPGQLVEQGQVVARVGQTGVATGPHVHYEVRINGKPVNPNTVKKSRVSPLKPERMAAFKKTIRERMRLVNHVLEEKTNLVMQPGESDALDSARKKT</sequence>
<keyword evidence="12" id="KW-1185">Reference proteome</keyword>
<keyword evidence="5" id="KW-0378">Hydrolase</keyword>
<dbReference type="GO" id="GO:0030313">
    <property type="term" value="C:cell envelope"/>
    <property type="evidence" value="ECO:0007669"/>
    <property type="project" value="UniProtKB-SubCell"/>
</dbReference>
<comment type="subcellular location">
    <subcellularLocation>
        <location evidence="2">Cell envelope</location>
    </subcellularLocation>
</comment>
<dbReference type="Proteomes" id="UP000422108">
    <property type="component" value="Chromosome"/>
</dbReference>
<evidence type="ECO:0000313" key="11">
    <source>
        <dbReference type="EMBL" id="BBO89933.1"/>
    </source>
</evidence>
<dbReference type="GO" id="GO:0006508">
    <property type="term" value="P:proteolysis"/>
    <property type="evidence" value="ECO:0007669"/>
    <property type="project" value="UniProtKB-KW"/>
</dbReference>
<dbReference type="GO" id="GO:0004222">
    <property type="term" value="F:metalloendopeptidase activity"/>
    <property type="evidence" value="ECO:0007669"/>
    <property type="project" value="TreeGrafter"/>
</dbReference>
<organism evidence="11 12">
    <name type="scientific">Desulfosarcina ovata subsp. ovata</name>
    <dbReference type="NCBI Taxonomy" id="2752305"/>
    <lineage>
        <taxon>Bacteria</taxon>
        <taxon>Pseudomonadati</taxon>
        <taxon>Thermodesulfobacteriota</taxon>
        <taxon>Desulfobacteria</taxon>
        <taxon>Desulfobacterales</taxon>
        <taxon>Desulfosarcinaceae</taxon>
        <taxon>Desulfosarcina</taxon>
    </lineage>
</organism>
<dbReference type="PANTHER" id="PTHR21666:SF288">
    <property type="entry name" value="CELL DIVISION PROTEIN YTFB"/>
    <property type="match status" value="1"/>
</dbReference>
<evidence type="ECO:0000256" key="8">
    <source>
        <dbReference type="SAM" id="SignalP"/>
    </source>
</evidence>
<dbReference type="PANTHER" id="PTHR21666">
    <property type="entry name" value="PEPTIDASE-RELATED"/>
    <property type="match status" value="1"/>
</dbReference>
<dbReference type="InterPro" id="IPR045834">
    <property type="entry name" value="Csd3_N2"/>
</dbReference>
<evidence type="ECO:0000259" key="9">
    <source>
        <dbReference type="Pfam" id="PF01551"/>
    </source>
</evidence>
<accession>A0A5K8AB44</accession>
<dbReference type="InterPro" id="IPR011055">
    <property type="entry name" value="Dup_hybrid_motif"/>
</dbReference>
<feature type="domain" description="Csd3-like second N-terminal" evidence="10">
    <location>
        <begin position="161"/>
        <end position="265"/>
    </location>
</feature>
<dbReference type="Pfam" id="PF19425">
    <property type="entry name" value="Csd3_N2"/>
    <property type="match status" value="1"/>
</dbReference>
<evidence type="ECO:0000259" key="10">
    <source>
        <dbReference type="Pfam" id="PF19425"/>
    </source>
</evidence>
<evidence type="ECO:0000313" key="12">
    <source>
        <dbReference type="Proteomes" id="UP000422108"/>
    </source>
</evidence>
<evidence type="ECO:0000256" key="5">
    <source>
        <dbReference type="ARBA" id="ARBA00022801"/>
    </source>
</evidence>
<keyword evidence="6" id="KW-0862">Zinc</keyword>
<feature type="domain" description="M23ase beta-sheet core" evidence="9">
    <location>
        <begin position="287"/>
        <end position="381"/>
    </location>
</feature>
<dbReference type="InterPro" id="IPR050570">
    <property type="entry name" value="Cell_wall_metabolism_enzyme"/>
</dbReference>
<dbReference type="CDD" id="cd12797">
    <property type="entry name" value="M23_peptidase"/>
    <property type="match status" value="1"/>
</dbReference>
<evidence type="ECO:0000256" key="2">
    <source>
        <dbReference type="ARBA" id="ARBA00004196"/>
    </source>
</evidence>
<keyword evidence="4" id="KW-0479">Metal-binding</keyword>
<dbReference type="FunFam" id="2.70.70.10:FF:000006">
    <property type="entry name" value="M23 family peptidase"/>
    <property type="match status" value="1"/>
</dbReference>
<keyword evidence="8" id="KW-0732">Signal</keyword>
<feature type="signal peptide" evidence="8">
    <location>
        <begin position="1"/>
        <end position="28"/>
    </location>
</feature>
<keyword evidence="3" id="KW-0645">Protease</keyword>
<dbReference type="GO" id="GO:0046872">
    <property type="term" value="F:metal ion binding"/>
    <property type="evidence" value="ECO:0007669"/>
    <property type="project" value="UniProtKB-KW"/>
</dbReference>
<comment type="cofactor">
    <cofactor evidence="1">
        <name>Zn(2+)</name>
        <dbReference type="ChEBI" id="CHEBI:29105"/>
    </cofactor>
</comment>
<dbReference type="Pfam" id="PF01551">
    <property type="entry name" value="Peptidase_M23"/>
    <property type="match status" value="1"/>
</dbReference>
<dbReference type="AlphaFoldDB" id="A0A5K8AB44"/>
<feature type="chain" id="PRO_5024434959" evidence="8">
    <location>
        <begin position="29"/>
        <end position="438"/>
    </location>
</feature>
<dbReference type="InterPro" id="IPR016047">
    <property type="entry name" value="M23ase_b-sheet_dom"/>
</dbReference>